<dbReference type="InterPro" id="IPR018383">
    <property type="entry name" value="UPF0324_pro"/>
</dbReference>
<keyword evidence="5 7" id="KW-1133">Transmembrane helix</keyword>
<feature type="transmembrane region" description="Helical" evidence="7">
    <location>
        <begin position="230"/>
        <end position="247"/>
    </location>
</feature>
<evidence type="ECO:0000256" key="3">
    <source>
        <dbReference type="ARBA" id="ARBA00022475"/>
    </source>
</evidence>
<gene>
    <name evidence="8" type="ORF">CHM34_04355</name>
</gene>
<accession>A0A235BB05</accession>
<feature type="transmembrane region" description="Helical" evidence="7">
    <location>
        <begin position="320"/>
        <end position="338"/>
    </location>
</feature>
<evidence type="ECO:0000256" key="6">
    <source>
        <dbReference type="ARBA" id="ARBA00023136"/>
    </source>
</evidence>
<evidence type="ECO:0000256" key="2">
    <source>
        <dbReference type="ARBA" id="ARBA00007977"/>
    </source>
</evidence>
<evidence type="ECO:0000256" key="1">
    <source>
        <dbReference type="ARBA" id="ARBA00004651"/>
    </source>
</evidence>
<dbReference type="Pfam" id="PF03601">
    <property type="entry name" value="Cons_hypoth698"/>
    <property type="match status" value="1"/>
</dbReference>
<dbReference type="OrthoDB" id="9811391at2"/>
<dbReference type="EMBL" id="NOWF01000002">
    <property type="protein sequence ID" value="OYD09179.1"/>
    <property type="molecule type" value="Genomic_DNA"/>
</dbReference>
<organism evidence="8 9">
    <name type="scientific">Paludifilum halophilum</name>
    <dbReference type="NCBI Taxonomy" id="1642702"/>
    <lineage>
        <taxon>Bacteria</taxon>
        <taxon>Bacillati</taxon>
        <taxon>Bacillota</taxon>
        <taxon>Bacilli</taxon>
        <taxon>Bacillales</taxon>
        <taxon>Thermoactinomycetaceae</taxon>
        <taxon>Paludifilum</taxon>
    </lineage>
</organism>
<comment type="caution">
    <text evidence="8">The sequence shown here is derived from an EMBL/GenBank/DDBJ whole genome shotgun (WGS) entry which is preliminary data.</text>
</comment>
<evidence type="ECO:0000256" key="7">
    <source>
        <dbReference type="SAM" id="Phobius"/>
    </source>
</evidence>
<dbReference type="GO" id="GO:0005886">
    <property type="term" value="C:plasma membrane"/>
    <property type="evidence" value="ECO:0007669"/>
    <property type="project" value="UniProtKB-SubCell"/>
</dbReference>
<feature type="transmembrane region" description="Helical" evidence="7">
    <location>
        <begin position="44"/>
        <end position="61"/>
    </location>
</feature>
<evidence type="ECO:0008006" key="10">
    <source>
        <dbReference type="Google" id="ProtNLM"/>
    </source>
</evidence>
<comment type="similarity">
    <text evidence="2">Belongs to the UPF0324 family.</text>
</comment>
<protein>
    <recommendedName>
        <fullName evidence="10">Sulfate exporter family transporter</fullName>
    </recommendedName>
</protein>
<keyword evidence="3" id="KW-1003">Cell membrane</keyword>
<feature type="transmembrane region" description="Helical" evidence="7">
    <location>
        <begin position="164"/>
        <end position="185"/>
    </location>
</feature>
<sequence length="340" mass="36434">MKEPGMLKGPLPERRLRRTLSFAGGILFTMVVAGAGYLLSMLPVVNRLGTMIPAILLAVVYRHWSGYPERIREGIQFSSQKILRLAIILFGFQLNMEQILGEGFTLLWKDAVSILLALMAVLVLARLMGADRDLSFLLGVGTGVCGAAAIAAVSPIIGSKEEDTATGVGIIALAGTVFTLLYTLLRPFLPFSASQYGIWSGLSLHEMAHVAAAAAPAGTDALAVSLLTKLGRVFLLIPLCLVLIFWIKRKRGGDRGGKVPFPWFLAGFVGTCLIGSYLPVPQEVTEGLSALGSFLLASAMVGLGLNIHFRSLKQKALKPLIAMLIASVFLSLVSGWLVDW</sequence>
<evidence type="ECO:0000256" key="5">
    <source>
        <dbReference type="ARBA" id="ARBA00022989"/>
    </source>
</evidence>
<evidence type="ECO:0000313" key="9">
    <source>
        <dbReference type="Proteomes" id="UP000215459"/>
    </source>
</evidence>
<feature type="transmembrane region" description="Helical" evidence="7">
    <location>
        <begin position="259"/>
        <end position="278"/>
    </location>
</feature>
<feature type="transmembrane region" description="Helical" evidence="7">
    <location>
        <begin position="20"/>
        <end position="38"/>
    </location>
</feature>
<dbReference type="PANTHER" id="PTHR30106:SF2">
    <property type="entry name" value="UPF0324 INNER MEMBRANE PROTEIN YEIH"/>
    <property type="match status" value="1"/>
</dbReference>
<reference evidence="8 9" key="1">
    <citation type="submission" date="2017-07" db="EMBL/GenBank/DDBJ databases">
        <title>The genome sequence of Paludifilum halophilum highlights mechanisms for microbial adaptation to high salt environemnts.</title>
        <authorList>
            <person name="Belbahri L."/>
        </authorList>
    </citation>
    <scope>NUCLEOTIDE SEQUENCE [LARGE SCALE GENOMIC DNA]</scope>
    <source>
        <strain evidence="8 9">DSM 102817</strain>
    </source>
</reference>
<evidence type="ECO:0000313" key="8">
    <source>
        <dbReference type="EMBL" id="OYD09179.1"/>
    </source>
</evidence>
<feature type="transmembrane region" description="Helical" evidence="7">
    <location>
        <begin position="106"/>
        <end position="124"/>
    </location>
</feature>
<dbReference type="Proteomes" id="UP000215459">
    <property type="component" value="Unassembled WGS sequence"/>
</dbReference>
<dbReference type="AlphaFoldDB" id="A0A235BB05"/>
<comment type="subcellular location">
    <subcellularLocation>
        <location evidence="1">Cell membrane</location>
        <topology evidence="1">Multi-pass membrane protein</topology>
    </subcellularLocation>
</comment>
<dbReference type="RefSeq" id="WP_094263528.1">
    <property type="nucleotide sequence ID" value="NZ_NOWF01000002.1"/>
</dbReference>
<evidence type="ECO:0000256" key="4">
    <source>
        <dbReference type="ARBA" id="ARBA00022692"/>
    </source>
</evidence>
<name>A0A235BB05_9BACL</name>
<feature type="transmembrane region" description="Helical" evidence="7">
    <location>
        <begin position="136"/>
        <end position="158"/>
    </location>
</feature>
<feature type="transmembrane region" description="Helical" evidence="7">
    <location>
        <begin position="197"/>
        <end position="218"/>
    </location>
</feature>
<feature type="transmembrane region" description="Helical" evidence="7">
    <location>
        <begin position="82"/>
        <end position="100"/>
    </location>
</feature>
<feature type="transmembrane region" description="Helical" evidence="7">
    <location>
        <begin position="290"/>
        <end position="308"/>
    </location>
</feature>
<keyword evidence="4 7" id="KW-0812">Transmembrane</keyword>
<keyword evidence="9" id="KW-1185">Reference proteome</keyword>
<proteinExistence type="inferred from homology"/>
<keyword evidence="6 7" id="KW-0472">Membrane</keyword>
<dbReference type="PANTHER" id="PTHR30106">
    <property type="entry name" value="INNER MEMBRANE PROTEIN YEIH-RELATED"/>
    <property type="match status" value="1"/>
</dbReference>